<dbReference type="InterPro" id="IPR003961">
    <property type="entry name" value="FN3_dom"/>
</dbReference>
<dbReference type="SUPFAM" id="SSF49265">
    <property type="entry name" value="Fibronectin type III"/>
    <property type="match status" value="2"/>
</dbReference>
<dbReference type="Pfam" id="PF18962">
    <property type="entry name" value="Por_Secre_tail"/>
    <property type="match status" value="1"/>
</dbReference>
<comment type="caution">
    <text evidence="3">The sequence shown here is derived from an EMBL/GenBank/DDBJ whole genome shotgun (WGS) entry which is preliminary data.</text>
</comment>
<dbReference type="InterPro" id="IPR013783">
    <property type="entry name" value="Ig-like_fold"/>
</dbReference>
<feature type="domain" description="Fibronectin type-III" evidence="2">
    <location>
        <begin position="533"/>
        <end position="627"/>
    </location>
</feature>
<dbReference type="SMART" id="SM00060">
    <property type="entry name" value="FN3"/>
    <property type="match status" value="2"/>
</dbReference>
<feature type="domain" description="Fibronectin type-III" evidence="2">
    <location>
        <begin position="271"/>
        <end position="370"/>
    </location>
</feature>
<keyword evidence="1" id="KW-0732">Signal</keyword>
<evidence type="ECO:0000313" key="4">
    <source>
        <dbReference type="Proteomes" id="UP000662618"/>
    </source>
</evidence>
<dbReference type="NCBIfam" id="TIGR04183">
    <property type="entry name" value="Por_Secre_tail"/>
    <property type="match status" value="1"/>
</dbReference>
<name>A0A9N8MFX1_9FLAO</name>
<proteinExistence type="predicted"/>
<dbReference type="InterPro" id="IPR026444">
    <property type="entry name" value="Secre_tail"/>
</dbReference>
<dbReference type="Proteomes" id="UP000662618">
    <property type="component" value="Unassembled WGS sequence"/>
</dbReference>
<evidence type="ECO:0000313" key="3">
    <source>
        <dbReference type="EMBL" id="CAD7807883.1"/>
    </source>
</evidence>
<dbReference type="EMBL" id="CAJIMS010000001">
    <property type="protein sequence ID" value="CAD7807883.1"/>
    <property type="molecule type" value="Genomic_DNA"/>
</dbReference>
<dbReference type="Pfam" id="PF00041">
    <property type="entry name" value="fn3"/>
    <property type="match status" value="2"/>
</dbReference>
<dbReference type="InterPro" id="IPR036116">
    <property type="entry name" value="FN3_sf"/>
</dbReference>
<organism evidence="3 4">
    <name type="scientific">Chryseobacterium aquaeductus</name>
    <dbReference type="NCBI Taxonomy" id="2675056"/>
    <lineage>
        <taxon>Bacteria</taxon>
        <taxon>Pseudomonadati</taxon>
        <taxon>Bacteroidota</taxon>
        <taxon>Flavobacteriia</taxon>
        <taxon>Flavobacteriales</taxon>
        <taxon>Weeksellaceae</taxon>
        <taxon>Chryseobacterium group</taxon>
        <taxon>Chryseobacterium</taxon>
    </lineage>
</organism>
<sequence>MKKIYQLSFRSKIDFLFKSLLIVAAIFAGVCSKVKAQVSAYSFVQSTGVFTPINGTVLGTATGNASATNLNSEVYPVTLPFSFIFNGTAYSSLTVSSNGFVSFGTTTPTTTNTTPISSTAAYDGSIAAFGRDLNSVFDVNSVTGNISWEVVGSAPNREVVIQWKDFRPTNVTVTTSVYTFSFQVRLQETSNVIKTVYTSGSYVVGNTSYASTAQIGLRGSANTDFNNRLNATTLEFVNSTAGTANSSTQAFNTVNAVPGMPSTGLTYTWTPPACFRPMVVTNPTSTVNSVNVQWVAPAPPPAGGYEIFYSTVNSDPTSSTTPLITGINATSTTIPSLNSSTTYYVWVRSVCSGSNKSEWSLSGIAKTLCAPNTSMFENFDSYATGSIVPDCWARIVGASNTAQSISATAPASGTRHISQTTSTAANATIVVLPEFSNVNAGTHWLRFKARVASGTGSLDIGYVTTITDASTFVNIQTLSIANTTYTSQDAEYTVTVPNTIPSNARLAIRNIGTSAVSHFFDDVYWEVKPTCIAPGNVSVSAITTTSATVQWNASVTPPSSGYEVYYSTSGTPPTSSTLPNVTGIAGLSTVISPLQPSSNYYVWVRSACSSSDKSNWSLALSFATQCGLISGAYSEDFENYPAVGNGASGGVLPNCWTNLGTAQGGHVSNSTSSVISGTNTLYLWTSGTTYVAYVALPPMSTLQSGDYRLKFDGKASVTAGGIIQLGYLDSSNAFVQLTTFSVPTTGTVYNFSFDIPALPTGVSQLALRNPGTPANSLSIDNLSYELKTLSTSEAAVKSIVRINPNPFSEVINIDKPDLVKSISIVDLSGKLVRNNIKAESVLRLNDLTAGIYLLLIEMKDGSRQSIKVIKK</sequence>
<evidence type="ECO:0000259" key="2">
    <source>
        <dbReference type="PROSITE" id="PS50853"/>
    </source>
</evidence>
<dbReference type="PROSITE" id="PS50853">
    <property type="entry name" value="FN3"/>
    <property type="match status" value="2"/>
</dbReference>
<dbReference type="RefSeq" id="WP_162088102.1">
    <property type="nucleotide sequence ID" value="NZ_CAJIMS010000001.1"/>
</dbReference>
<dbReference type="Gene3D" id="2.60.120.260">
    <property type="entry name" value="Galactose-binding domain-like"/>
    <property type="match status" value="1"/>
</dbReference>
<dbReference type="CDD" id="cd00063">
    <property type="entry name" value="FN3"/>
    <property type="match status" value="2"/>
</dbReference>
<protein>
    <recommendedName>
        <fullName evidence="2">Fibronectin type-III domain-containing protein</fullName>
    </recommendedName>
</protein>
<keyword evidence="4" id="KW-1185">Reference proteome</keyword>
<accession>A0A9N8MFX1</accession>
<gene>
    <name evidence="3" type="ORF">CHRY9390_01731</name>
</gene>
<dbReference type="AlphaFoldDB" id="A0A9N8MFX1"/>
<evidence type="ECO:0000256" key="1">
    <source>
        <dbReference type="ARBA" id="ARBA00022729"/>
    </source>
</evidence>
<dbReference type="Gene3D" id="2.60.40.10">
    <property type="entry name" value="Immunoglobulins"/>
    <property type="match status" value="2"/>
</dbReference>
<reference evidence="3" key="1">
    <citation type="submission" date="2020-12" db="EMBL/GenBank/DDBJ databases">
        <authorList>
            <person name="Rodrigo-Torres L."/>
            <person name="Arahal R. D."/>
            <person name="Lucena T."/>
        </authorList>
    </citation>
    <scope>NUCLEOTIDE SEQUENCE</scope>
    <source>
        <strain evidence="3">CECT 9390</strain>
    </source>
</reference>